<dbReference type="SMART" id="SM00267">
    <property type="entry name" value="GGDEF"/>
    <property type="match status" value="1"/>
</dbReference>
<dbReference type="SUPFAM" id="SSF55073">
    <property type="entry name" value="Nucleotide cyclase"/>
    <property type="match status" value="1"/>
</dbReference>
<dbReference type="InterPro" id="IPR052163">
    <property type="entry name" value="DGC-Regulatory_Protein"/>
</dbReference>
<dbReference type="PROSITE" id="PS50113">
    <property type="entry name" value="PAC"/>
    <property type="match status" value="1"/>
</dbReference>
<gene>
    <name evidence="4" type="ORF">ISU02_14020</name>
</gene>
<dbReference type="CDD" id="cd01949">
    <property type="entry name" value="GGDEF"/>
    <property type="match status" value="1"/>
</dbReference>
<evidence type="ECO:0000259" key="3">
    <source>
        <dbReference type="PROSITE" id="PS50887"/>
    </source>
</evidence>
<evidence type="ECO:0000259" key="2">
    <source>
        <dbReference type="PROSITE" id="PS50113"/>
    </source>
</evidence>
<proteinExistence type="predicted"/>
<feature type="domain" description="PAS" evidence="1">
    <location>
        <begin position="124"/>
        <end position="172"/>
    </location>
</feature>
<protein>
    <submittedName>
        <fullName evidence="4">Diguanylate cyclase</fullName>
    </submittedName>
</protein>
<dbReference type="SMART" id="SM00091">
    <property type="entry name" value="PAS"/>
    <property type="match status" value="2"/>
</dbReference>
<dbReference type="CDD" id="cd06225">
    <property type="entry name" value="HAMP"/>
    <property type="match status" value="1"/>
</dbReference>
<feature type="domain" description="PAC" evidence="2">
    <location>
        <begin position="321"/>
        <end position="380"/>
    </location>
</feature>
<dbReference type="Proteomes" id="UP000614200">
    <property type="component" value="Unassembled WGS sequence"/>
</dbReference>
<dbReference type="RefSeq" id="WP_194702471.1">
    <property type="nucleotide sequence ID" value="NZ_JADKNH010000008.1"/>
</dbReference>
<dbReference type="NCBIfam" id="TIGR00254">
    <property type="entry name" value="GGDEF"/>
    <property type="match status" value="1"/>
</dbReference>
<evidence type="ECO:0000313" key="4">
    <source>
        <dbReference type="EMBL" id="MBF4694235.1"/>
    </source>
</evidence>
<sequence>MANDTQKWIQYLHDLLNEANIVPSIPDSLKEIEGLEAVDQTIRNLRDALKSIGNGNLSDQINGRGYLIGQAKGLQSTLRSLIWQTKAISSGDFSHQVLFLGDFSDAFNSMVKKLESNINEIKEAKALFELFFEMIPDATMIVSVDTLTIFNCNQEFEAITGLSKKDLYGKSLRNIRFFKDEHQEAQFMAFVKSGEKPQYLSLELDLHMDSNFQGLFSSSMIHIGHEKYILSVVKNVTEFKALEEQIKKSEEIHRLLADNASDVIWTMDLTGKFTYISPSVEKLRGYTVEEVMAQSHEELLCPASLVHLEKGLEEAIYAVKHNLPFKVFRDDVEQPCKDGTTVWTDLTVSGIYDKSNHFVGMLGVSRDITERRKMEAKIRRLSEIDRLTQLYNRFKLDVNIKREMDHAIKNNMTFALIMLDIDNFKMVNDTYGHIVGDEVLKEFAQILIRTICKGDTVGRWGGEEFMVILPRKNAVEGQKVAEKFREKVSNHIFSGVGHLTASFGVSEFEEELTEIELVSRADKALYEAKKSGKNSVCRYKS</sequence>
<feature type="domain" description="PAS" evidence="1">
    <location>
        <begin position="249"/>
        <end position="319"/>
    </location>
</feature>
<dbReference type="InterPro" id="IPR029787">
    <property type="entry name" value="Nucleotide_cyclase"/>
</dbReference>
<comment type="caution">
    <text evidence="4">The sequence shown here is derived from an EMBL/GenBank/DDBJ whole genome shotgun (WGS) entry which is preliminary data.</text>
</comment>
<dbReference type="SUPFAM" id="SSF55785">
    <property type="entry name" value="PYP-like sensor domain (PAS domain)"/>
    <property type="match status" value="2"/>
</dbReference>
<dbReference type="NCBIfam" id="TIGR00229">
    <property type="entry name" value="sensory_box"/>
    <property type="match status" value="2"/>
</dbReference>
<dbReference type="PANTHER" id="PTHR46663:SF4">
    <property type="entry name" value="DIGUANYLATE CYCLASE DGCT-RELATED"/>
    <property type="match status" value="1"/>
</dbReference>
<accession>A0ABR9ZUW9</accession>
<name>A0ABR9ZUW9_9FIRM</name>
<feature type="domain" description="GGDEF" evidence="3">
    <location>
        <begin position="412"/>
        <end position="541"/>
    </location>
</feature>
<dbReference type="InterPro" id="IPR000014">
    <property type="entry name" value="PAS"/>
</dbReference>
<evidence type="ECO:0000259" key="1">
    <source>
        <dbReference type="PROSITE" id="PS50112"/>
    </source>
</evidence>
<dbReference type="SMART" id="SM00086">
    <property type="entry name" value="PAC"/>
    <property type="match status" value="1"/>
</dbReference>
<dbReference type="Pfam" id="PF13426">
    <property type="entry name" value="PAS_9"/>
    <property type="match status" value="2"/>
</dbReference>
<dbReference type="Gene3D" id="3.30.450.20">
    <property type="entry name" value="PAS domain"/>
    <property type="match status" value="2"/>
</dbReference>
<dbReference type="CDD" id="cd00130">
    <property type="entry name" value="PAS"/>
    <property type="match status" value="2"/>
</dbReference>
<dbReference type="InterPro" id="IPR043128">
    <property type="entry name" value="Rev_trsase/Diguanyl_cyclase"/>
</dbReference>
<dbReference type="Gene3D" id="3.30.70.270">
    <property type="match status" value="1"/>
</dbReference>
<evidence type="ECO:0000313" key="5">
    <source>
        <dbReference type="Proteomes" id="UP000614200"/>
    </source>
</evidence>
<dbReference type="InterPro" id="IPR000700">
    <property type="entry name" value="PAS-assoc_C"/>
</dbReference>
<dbReference type="PROSITE" id="PS50112">
    <property type="entry name" value="PAS"/>
    <property type="match status" value="2"/>
</dbReference>
<dbReference type="Pfam" id="PF00990">
    <property type="entry name" value="GGDEF"/>
    <property type="match status" value="1"/>
</dbReference>
<reference evidence="4 5" key="1">
    <citation type="submission" date="2020-11" db="EMBL/GenBank/DDBJ databases">
        <title>Fusibacter basophilias sp. nov.</title>
        <authorList>
            <person name="Qiu D."/>
        </authorList>
    </citation>
    <scope>NUCLEOTIDE SEQUENCE [LARGE SCALE GENOMIC DNA]</scope>
    <source>
        <strain evidence="4 5">Q10-2</strain>
    </source>
</reference>
<organism evidence="4 5">
    <name type="scientific">Fusibacter ferrireducens</name>
    <dbReference type="NCBI Taxonomy" id="2785058"/>
    <lineage>
        <taxon>Bacteria</taxon>
        <taxon>Bacillati</taxon>
        <taxon>Bacillota</taxon>
        <taxon>Clostridia</taxon>
        <taxon>Eubacteriales</taxon>
        <taxon>Eubacteriales Family XII. Incertae Sedis</taxon>
        <taxon>Fusibacter</taxon>
    </lineage>
</organism>
<dbReference type="PANTHER" id="PTHR46663">
    <property type="entry name" value="DIGUANYLATE CYCLASE DGCT-RELATED"/>
    <property type="match status" value="1"/>
</dbReference>
<dbReference type="InterPro" id="IPR035965">
    <property type="entry name" value="PAS-like_dom_sf"/>
</dbReference>
<dbReference type="InterPro" id="IPR001610">
    <property type="entry name" value="PAC"/>
</dbReference>
<keyword evidence="5" id="KW-1185">Reference proteome</keyword>
<dbReference type="EMBL" id="JADKNH010000008">
    <property type="protein sequence ID" value="MBF4694235.1"/>
    <property type="molecule type" value="Genomic_DNA"/>
</dbReference>
<dbReference type="InterPro" id="IPR000160">
    <property type="entry name" value="GGDEF_dom"/>
</dbReference>
<dbReference type="PROSITE" id="PS50887">
    <property type="entry name" value="GGDEF"/>
    <property type="match status" value="1"/>
</dbReference>